<evidence type="ECO:0000313" key="2">
    <source>
        <dbReference type="Proteomes" id="UP000006671"/>
    </source>
</evidence>
<dbReference type="GeneID" id="8851413"/>
<accession>D2VNJ2</accession>
<keyword evidence="2" id="KW-1185">Reference proteome</keyword>
<sequence>MDILKAKLNPQHAGMLLRDQVLKTDKEWNVLPSDSNNIPYYFFWLMNPDNQAAAQLQHRLLIKQATTPQELSYNSLLETLNDRDDIYHDEQDWFQRELYDLDVQKENLNEYFYYFQKHTTKSMLKVHENVHDRWAQFSRVVREPTANESQLNIFETSKFTPMQSMNNRSHFIVALKILDTEYHAQNPTMPPKYNSVGHVAFSVKDLYIDGKVYKVGLAGSGWCAQKYRTQCPSIKFSAWFMKILMMIHMNIRYCYAHVFAENSKSFGYIAKSGMAATRFRLKYLGFNLSLEDHVNISSFDSQKQLQNKATPQLTDLHKVQSLEEYKTLMDKIYGKSNFLITHLDNIFYHPFFAGCFIDEKAQASFQVWKCKYATDQKTNTQIPAFIIFNTVHLSQCDIPLTSQQGDQLMHSIRESLIPQLVKQDTKLVNLAFATHGGSIYQYLLRNYSHLESISFASLYYTFQDNFKLAGLTKRAQQTSLDPVSKFLMPSQQDSNEEEATGQQEQHMERNLFLDIRDCTGKPMVWSEEIKETEMATIKHVSLSASGIVDRTARLADQLATSKSTPPPPIAVSSPFTSHSLFASKL</sequence>
<dbReference type="KEGG" id="ngr:NAEGRDRAFT_70520"/>
<dbReference type="RefSeq" id="XP_002674412.1">
    <property type="nucleotide sequence ID" value="XM_002674366.1"/>
</dbReference>
<evidence type="ECO:0000313" key="1">
    <source>
        <dbReference type="EMBL" id="EFC41668.1"/>
    </source>
</evidence>
<proteinExistence type="predicted"/>
<dbReference type="Proteomes" id="UP000006671">
    <property type="component" value="Unassembled WGS sequence"/>
</dbReference>
<dbReference type="EMBL" id="GG738884">
    <property type="protein sequence ID" value="EFC41668.1"/>
    <property type="molecule type" value="Genomic_DNA"/>
</dbReference>
<organism evidence="2">
    <name type="scientific">Naegleria gruberi</name>
    <name type="common">Amoeba</name>
    <dbReference type="NCBI Taxonomy" id="5762"/>
    <lineage>
        <taxon>Eukaryota</taxon>
        <taxon>Discoba</taxon>
        <taxon>Heterolobosea</taxon>
        <taxon>Tetramitia</taxon>
        <taxon>Eutetramitia</taxon>
        <taxon>Vahlkampfiidae</taxon>
        <taxon>Naegleria</taxon>
    </lineage>
</organism>
<dbReference type="VEuPathDB" id="AmoebaDB:NAEGRDRAFT_70520"/>
<gene>
    <name evidence="1" type="ORF">NAEGRDRAFT_70520</name>
</gene>
<name>D2VNJ2_NAEGR</name>
<protein>
    <submittedName>
        <fullName evidence="1">Predicted protein</fullName>
    </submittedName>
</protein>
<dbReference type="AlphaFoldDB" id="D2VNJ2"/>
<reference evidence="1 2" key="1">
    <citation type="journal article" date="2010" name="Cell">
        <title>The genome of Naegleria gruberi illuminates early eukaryotic versatility.</title>
        <authorList>
            <person name="Fritz-Laylin L.K."/>
            <person name="Prochnik S.E."/>
            <person name="Ginger M.L."/>
            <person name="Dacks J.B."/>
            <person name="Carpenter M.L."/>
            <person name="Field M.C."/>
            <person name="Kuo A."/>
            <person name="Paredez A."/>
            <person name="Chapman J."/>
            <person name="Pham J."/>
            <person name="Shu S."/>
            <person name="Neupane R."/>
            <person name="Cipriano M."/>
            <person name="Mancuso J."/>
            <person name="Tu H."/>
            <person name="Salamov A."/>
            <person name="Lindquist E."/>
            <person name="Shapiro H."/>
            <person name="Lucas S."/>
            <person name="Grigoriev I.V."/>
            <person name="Cande W.Z."/>
            <person name="Fulton C."/>
            <person name="Rokhsar D.S."/>
            <person name="Dawson S.C."/>
        </authorList>
    </citation>
    <scope>NUCLEOTIDE SEQUENCE [LARGE SCALE GENOMIC DNA]</scope>
    <source>
        <strain evidence="1 2">NEG-M</strain>
    </source>
</reference>
<dbReference type="InParanoid" id="D2VNJ2"/>